<dbReference type="AlphaFoldDB" id="A0A023FD82"/>
<feature type="non-terminal residue" evidence="1">
    <location>
        <position position="89"/>
    </location>
</feature>
<name>A0A023FD82_AMBCJ</name>
<evidence type="ECO:0000313" key="1">
    <source>
        <dbReference type="EMBL" id="JAC18838.1"/>
    </source>
</evidence>
<proteinExistence type="evidence at transcript level"/>
<accession>A0A023FD82</accession>
<organism evidence="1">
    <name type="scientific">Amblyomma cajennense</name>
    <name type="common">Cayenne tick</name>
    <name type="synonym">Acarus cajennensis</name>
    <dbReference type="NCBI Taxonomy" id="34607"/>
    <lineage>
        <taxon>Eukaryota</taxon>
        <taxon>Metazoa</taxon>
        <taxon>Ecdysozoa</taxon>
        <taxon>Arthropoda</taxon>
        <taxon>Chelicerata</taxon>
        <taxon>Arachnida</taxon>
        <taxon>Acari</taxon>
        <taxon>Parasitiformes</taxon>
        <taxon>Ixodida</taxon>
        <taxon>Ixodoidea</taxon>
        <taxon>Ixodidae</taxon>
        <taxon>Amblyomminae</taxon>
        <taxon>Amblyomma</taxon>
    </lineage>
</organism>
<sequence length="89" mass="10437">MLRYYGVFLLLLLLLFSYDCDYFHLLLFAHCHITWSLRFFFVCVCACREMTVRLRPAAVLSLCHGRCLPLLPCNFCRASFSFGWRVSAT</sequence>
<dbReference type="EMBL" id="GBBK01005644">
    <property type="protein sequence ID" value="JAC18838.1"/>
    <property type="molecule type" value="mRNA"/>
</dbReference>
<protein>
    <submittedName>
        <fullName evidence="1">Putative secreted protein</fullName>
    </submittedName>
</protein>
<reference evidence="1" key="1">
    <citation type="submission" date="2014-03" db="EMBL/GenBank/DDBJ databases">
        <title>The sialotranscriptome of Amblyomma triste, Amblyomma parvum and Amblyomma cajennense ticks, uncovered by 454-based RNA-seq.</title>
        <authorList>
            <person name="Garcia G.R."/>
            <person name="Gardinassi L.G."/>
            <person name="Ribeiro J.M."/>
            <person name="Anatriello E."/>
            <person name="Ferreira B.R."/>
            <person name="Moreira H.N."/>
            <person name="Mafra C."/>
            <person name="Olegario M.M."/>
            <person name="Szabo P.J."/>
            <person name="Miranda-Santos I.K."/>
            <person name="Maruyama S.R."/>
        </authorList>
    </citation>
    <scope>NUCLEOTIDE SEQUENCE</scope>
    <source>
        <strain evidence="1">Uberlandia</strain>
        <tissue evidence="1">Salivary glands</tissue>
    </source>
</reference>